<evidence type="ECO:0000256" key="10">
    <source>
        <dbReference type="ARBA" id="ARBA00022917"/>
    </source>
</evidence>
<gene>
    <name evidence="13" type="primary">thrS</name>
    <name evidence="15" type="ORF">JF886_06340</name>
</gene>
<dbReference type="Gene3D" id="3.30.54.20">
    <property type="match status" value="1"/>
</dbReference>
<comment type="caution">
    <text evidence="15">The sequence shown here is derived from an EMBL/GenBank/DDBJ whole genome shotgun (WGS) entry which is preliminary data.</text>
</comment>
<sequence length="606" mass="68631">MPDEIVDDAAEAGPPIDAPAELTLDILRHSAAHLMAAAVVELFPGAQYDVGPATDEGFFYNFRLRGSAHFSEEDLAGIEARMKELAKRRIPFEREVMARGPARQLFTDLDQEFKVRIIDGMPDDVDTVGVYRTGDFVDLCRGPHVPHTGHLRAVRLLRVAGVYWRGDERNEQLQRVYGTAFFEREQLDAFIAQREEARRRDHRRLGAELDLFSFPEEIGSGLPVFHPKGGLVRKLMEDYSRRRHEEAGYEFVNTPHITKEDLFQTSGHLQWFAEGMFPPMELDDGVKYYLKPMNCPFHILIYRSRPRSYRELPLRLFEFGTVYRYEKSGVVHGLTRVRGLTMDDSHIFCTKAQMGEEIRTLLTFVLDLLREFGLSEFFLELQTRPEGKAVGTDEEWEEATDALRSAASNMGLELALDEGGGTFYGPKISVQVKDAIGRYWQMSTIQVDFQFPQRFGLGYIEADGGEARPVMIHRALFGSIERFFGILLEHYAGHFPVWLAPVQCEIVPVQDDAPEVIEHVTALRDTMRAAGLRAEVNDKPGERMQARIRDAELRKVPYVVVVGRRDVERGDGVVNVRSTRAGTQENLPAGDLVTRLVAEAASRGQG</sequence>
<keyword evidence="11 13" id="KW-0030">Aminoacyl-tRNA synthetase</keyword>
<dbReference type="GO" id="GO:0000049">
    <property type="term" value="F:tRNA binding"/>
    <property type="evidence" value="ECO:0007669"/>
    <property type="project" value="UniProtKB-KW"/>
</dbReference>
<feature type="domain" description="Aminoacyl-transfer RNA synthetases class-II family profile" evidence="14">
    <location>
        <begin position="232"/>
        <end position="496"/>
    </location>
</feature>
<protein>
    <recommendedName>
        <fullName evidence="13">Threonine--tRNA ligase</fullName>
        <ecNumber evidence="13">6.1.1.3</ecNumber>
    </recommendedName>
    <alternativeName>
        <fullName evidence="13">Threonyl-tRNA synthetase</fullName>
        <shortName evidence="13">ThrRS</shortName>
    </alternativeName>
</protein>
<comment type="subunit">
    <text evidence="13">Homodimer.</text>
</comment>
<evidence type="ECO:0000256" key="13">
    <source>
        <dbReference type="HAMAP-Rule" id="MF_00184"/>
    </source>
</evidence>
<comment type="catalytic activity">
    <reaction evidence="12 13">
        <text>tRNA(Thr) + L-threonine + ATP = L-threonyl-tRNA(Thr) + AMP + diphosphate + H(+)</text>
        <dbReference type="Rhea" id="RHEA:24624"/>
        <dbReference type="Rhea" id="RHEA-COMP:9670"/>
        <dbReference type="Rhea" id="RHEA-COMP:9704"/>
        <dbReference type="ChEBI" id="CHEBI:15378"/>
        <dbReference type="ChEBI" id="CHEBI:30616"/>
        <dbReference type="ChEBI" id="CHEBI:33019"/>
        <dbReference type="ChEBI" id="CHEBI:57926"/>
        <dbReference type="ChEBI" id="CHEBI:78442"/>
        <dbReference type="ChEBI" id="CHEBI:78534"/>
        <dbReference type="ChEBI" id="CHEBI:456215"/>
        <dbReference type="EC" id="6.1.1.3"/>
    </reaction>
</comment>
<dbReference type="GO" id="GO:0006435">
    <property type="term" value="P:threonyl-tRNA aminoacylation"/>
    <property type="evidence" value="ECO:0007669"/>
    <property type="project" value="UniProtKB-UniRule"/>
</dbReference>
<dbReference type="Pfam" id="PF07973">
    <property type="entry name" value="tRNA_SAD"/>
    <property type="match status" value="1"/>
</dbReference>
<dbReference type="EC" id="6.1.1.3" evidence="13"/>
<evidence type="ECO:0000256" key="12">
    <source>
        <dbReference type="ARBA" id="ARBA00049515"/>
    </source>
</evidence>
<dbReference type="FunFam" id="3.30.930.10:FF:000019">
    <property type="entry name" value="Threonine--tRNA ligase"/>
    <property type="match status" value="1"/>
</dbReference>
<dbReference type="InterPro" id="IPR045864">
    <property type="entry name" value="aa-tRNA-synth_II/BPL/LPL"/>
</dbReference>
<dbReference type="InterPro" id="IPR012947">
    <property type="entry name" value="tRNA_SAD"/>
</dbReference>
<dbReference type="Gene3D" id="3.30.980.10">
    <property type="entry name" value="Threonyl-trna Synthetase, Chain A, domain 2"/>
    <property type="match status" value="1"/>
</dbReference>
<evidence type="ECO:0000259" key="14">
    <source>
        <dbReference type="PROSITE" id="PS50862"/>
    </source>
</evidence>
<feature type="binding site" evidence="13">
    <location>
        <position position="295"/>
    </location>
    <ligand>
        <name>Zn(2+)</name>
        <dbReference type="ChEBI" id="CHEBI:29105"/>
        <note>catalytic</note>
    </ligand>
</feature>
<dbReference type="SUPFAM" id="SSF55186">
    <property type="entry name" value="ThrRS/AlaRS common domain"/>
    <property type="match status" value="1"/>
</dbReference>
<dbReference type="InterPro" id="IPR018163">
    <property type="entry name" value="Thr/Ala-tRNA-synth_IIc_edit"/>
</dbReference>
<organism evidence="15 16">
    <name type="scientific">Candidatus Aeolococcus gillhamiae</name>
    <dbReference type="NCBI Taxonomy" id="3127015"/>
    <lineage>
        <taxon>Bacteria</taxon>
        <taxon>Bacillati</taxon>
        <taxon>Candidatus Dormiibacterota</taxon>
        <taxon>Candidatus Dormibacteria</taxon>
        <taxon>Candidatus Aeolococcales</taxon>
        <taxon>Candidatus Aeolococcaceae</taxon>
        <taxon>Candidatus Aeolococcus</taxon>
    </lineage>
</organism>
<evidence type="ECO:0000256" key="6">
    <source>
        <dbReference type="ARBA" id="ARBA00022741"/>
    </source>
</evidence>
<dbReference type="Pfam" id="PF03129">
    <property type="entry name" value="HGTP_anticodon"/>
    <property type="match status" value="1"/>
</dbReference>
<comment type="cofactor">
    <cofactor evidence="13">
        <name>Zn(2+)</name>
        <dbReference type="ChEBI" id="CHEBI:29105"/>
    </cofactor>
    <text evidence="13">Binds 1 zinc ion per subunit.</text>
</comment>
<dbReference type="SUPFAM" id="SSF55681">
    <property type="entry name" value="Class II aaRS and biotin synthetases"/>
    <property type="match status" value="1"/>
</dbReference>
<feature type="binding site" evidence="13">
    <location>
        <position position="346"/>
    </location>
    <ligand>
        <name>Zn(2+)</name>
        <dbReference type="ChEBI" id="CHEBI:29105"/>
        <note>catalytic</note>
    </ligand>
</feature>
<dbReference type="AlphaFoldDB" id="A0A934N9Q2"/>
<evidence type="ECO:0000256" key="5">
    <source>
        <dbReference type="ARBA" id="ARBA00022598"/>
    </source>
</evidence>
<evidence type="ECO:0000256" key="3">
    <source>
        <dbReference type="ARBA" id="ARBA00022490"/>
    </source>
</evidence>
<dbReference type="PRINTS" id="PR01047">
    <property type="entry name" value="TRNASYNTHTHR"/>
</dbReference>
<dbReference type="InterPro" id="IPR002314">
    <property type="entry name" value="aa-tRNA-synt_IIb"/>
</dbReference>
<evidence type="ECO:0000256" key="8">
    <source>
        <dbReference type="ARBA" id="ARBA00022840"/>
    </source>
</evidence>
<keyword evidence="9 13" id="KW-0694">RNA-binding</keyword>
<evidence type="ECO:0000256" key="7">
    <source>
        <dbReference type="ARBA" id="ARBA00022833"/>
    </source>
</evidence>
<dbReference type="SMART" id="SM00863">
    <property type="entry name" value="tRNA_SAD"/>
    <property type="match status" value="1"/>
</dbReference>
<keyword evidence="3 13" id="KW-0963">Cytoplasm</keyword>
<proteinExistence type="inferred from homology"/>
<dbReference type="InterPro" id="IPR036621">
    <property type="entry name" value="Anticodon-bd_dom_sf"/>
</dbReference>
<dbReference type="Gene3D" id="3.40.50.800">
    <property type="entry name" value="Anticodon-binding domain"/>
    <property type="match status" value="1"/>
</dbReference>
<dbReference type="PANTHER" id="PTHR11451">
    <property type="entry name" value="THREONINE-TRNA LIGASE"/>
    <property type="match status" value="1"/>
</dbReference>
<name>A0A934N9Q2_9BACT</name>
<dbReference type="EMBL" id="JAEKNS010000069">
    <property type="protein sequence ID" value="MBJ7594472.1"/>
    <property type="molecule type" value="Genomic_DNA"/>
</dbReference>
<dbReference type="CDD" id="cd00771">
    <property type="entry name" value="ThrRS_core"/>
    <property type="match status" value="1"/>
</dbReference>
<dbReference type="FunFam" id="3.30.980.10:FF:000005">
    <property type="entry name" value="Threonyl-tRNA synthetase, mitochondrial"/>
    <property type="match status" value="1"/>
</dbReference>
<dbReference type="NCBIfam" id="TIGR00418">
    <property type="entry name" value="thrS"/>
    <property type="match status" value="1"/>
</dbReference>
<dbReference type="PROSITE" id="PS50862">
    <property type="entry name" value="AA_TRNA_LIGASE_II"/>
    <property type="match status" value="1"/>
</dbReference>
<dbReference type="GO" id="GO:0046872">
    <property type="term" value="F:metal ion binding"/>
    <property type="evidence" value="ECO:0007669"/>
    <property type="project" value="UniProtKB-KW"/>
</dbReference>
<dbReference type="PANTHER" id="PTHR11451:SF44">
    <property type="entry name" value="THREONINE--TRNA LIGASE, CHLOROPLASTIC_MITOCHONDRIAL 2"/>
    <property type="match status" value="1"/>
</dbReference>
<dbReference type="RefSeq" id="WP_337310701.1">
    <property type="nucleotide sequence ID" value="NZ_JAEKNS010000069.1"/>
</dbReference>
<dbReference type="SUPFAM" id="SSF52954">
    <property type="entry name" value="Class II aaRS ABD-related"/>
    <property type="match status" value="1"/>
</dbReference>
<keyword evidence="13" id="KW-0479">Metal-binding</keyword>
<dbReference type="GO" id="GO:0004829">
    <property type="term" value="F:threonine-tRNA ligase activity"/>
    <property type="evidence" value="ECO:0007669"/>
    <property type="project" value="UniProtKB-UniRule"/>
</dbReference>
<evidence type="ECO:0000313" key="15">
    <source>
        <dbReference type="EMBL" id="MBJ7594472.1"/>
    </source>
</evidence>
<dbReference type="InterPro" id="IPR004154">
    <property type="entry name" value="Anticodon-bd"/>
</dbReference>
<dbReference type="HAMAP" id="MF_00184">
    <property type="entry name" value="Thr_tRNA_synth"/>
    <property type="match status" value="1"/>
</dbReference>
<dbReference type="InterPro" id="IPR002320">
    <property type="entry name" value="Thr-tRNA-ligase_IIa"/>
</dbReference>
<evidence type="ECO:0000256" key="9">
    <source>
        <dbReference type="ARBA" id="ARBA00022884"/>
    </source>
</evidence>
<keyword evidence="8 13" id="KW-0067">ATP-binding</keyword>
<keyword evidence="7 13" id="KW-0862">Zinc</keyword>
<comment type="similarity">
    <text evidence="2 13">Belongs to the class-II aminoacyl-tRNA synthetase family.</text>
</comment>
<dbReference type="Gene3D" id="3.30.930.10">
    <property type="entry name" value="Bira Bifunctional Protein, Domain 2"/>
    <property type="match status" value="1"/>
</dbReference>
<keyword evidence="4 13" id="KW-0820">tRNA-binding</keyword>
<dbReference type="InterPro" id="IPR033728">
    <property type="entry name" value="ThrRS_core"/>
</dbReference>
<accession>A0A934N9Q2</accession>
<dbReference type="Pfam" id="PF00587">
    <property type="entry name" value="tRNA-synt_2b"/>
    <property type="match status" value="1"/>
</dbReference>
<evidence type="ECO:0000313" key="16">
    <source>
        <dbReference type="Proteomes" id="UP000606991"/>
    </source>
</evidence>
<comment type="subcellular location">
    <subcellularLocation>
        <location evidence="1 13">Cytoplasm</location>
    </subcellularLocation>
</comment>
<dbReference type="InterPro" id="IPR006195">
    <property type="entry name" value="aa-tRNA-synth_II"/>
</dbReference>
<comment type="caution">
    <text evidence="13">Lacks conserved residue(s) required for the propagation of feature annotation.</text>
</comment>
<keyword evidence="6 13" id="KW-0547">Nucleotide-binding</keyword>
<dbReference type="GO" id="GO:0005737">
    <property type="term" value="C:cytoplasm"/>
    <property type="evidence" value="ECO:0007669"/>
    <property type="project" value="UniProtKB-SubCell"/>
</dbReference>
<dbReference type="GO" id="GO:0005524">
    <property type="term" value="F:ATP binding"/>
    <property type="evidence" value="ECO:0007669"/>
    <property type="project" value="UniProtKB-UniRule"/>
</dbReference>
<keyword evidence="5 13" id="KW-0436">Ligase</keyword>
<reference evidence="15 16" key="1">
    <citation type="submission" date="2020-10" db="EMBL/GenBank/DDBJ databases">
        <title>Ca. Dormibacterota MAGs.</title>
        <authorList>
            <person name="Montgomery K."/>
        </authorList>
    </citation>
    <scope>NUCLEOTIDE SEQUENCE [LARGE SCALE GENOMIC DNA]</scope>
    <source>
        <strain evidence="15">SC8812_S17_18</strain>
    </source>
</reference>
<evidence type="ECO:0000256" key="4">
    <source>
        <dbReference type="ARBA" id="ARBA00022555"/>
    </source>
</evidence>
<evidence type="ECO:0000256" key="11">
    <source>
        <dbReference type="ARBA" id="ARBA00023146"/>
    </source>
</evidence>
<feature type="binding site" evidence="13">
    <location>
        <position position="473"/>
    </location>
    <ligand>
        <name>Zn(2+)</name>
        <dbReference type="ChEBI" id="CHEBI:29105"/>
        <note>catalytic</note>
    </ligand>
</feature>
<dbReference type="Proteomes" id="UP000606991">
    <property type="component" value="Unassembled WGS sequence"/>
</dbReference>
<evidence type="ECO:0000256" key="2">
    <source>
        <dbReference type="ARBA" id="ARBA00008226"/>
    </source>
</evidence>
<evidence type="ECO:0000256" key="1">
    <source>
        <dbReference type="ARBA" id="ARBA00004496"/>
    </source>
</evidence>
<keyword evidence="10 13" id="KW-0648">Protein biosynthesis</keyword>